<dbReference type="Pfam" id="PF24681">
    <property type="entry name" value="Kelch_KLHDC2_KLHL20_DRC7"/>
    <property type="match status" value="1"/>
</dbReference>
<evidence type="ECO:0000256" key="1">
    <source>
        <dbReference type="ARBA" id="ARBA00022441"/>
    </source>
</evidence>
<organism evidence="3 4">
    <name type="scientific">Meganyctiphanes norvegica</name>
    <name type="common">Northern krill</name>
    <name type="synonym">Thysanopoda norvegica</name>
    <dbReference type="NCBI Taxonomy" id="48144"/>
    <lineage>
        <taxon>Eukaryota</taxon>
        <taxon>Metazoa</taxon>
        <taxon>Ecdysozoa</taxon>
        <taxon>Arthropoda</taxon>
        <taxon>Crustacea</taxon>
        <taxon>Multicrustacea</taxon>
        <taxon>Malacostraca</taxon>
        <taxon>Eumalacostraca</taxon>
        <taxon>Eucarida</taxon>
        <taxon>Euphausiacea</taxon>
        <taxon>Euphausiidae</taxon>
        <taxon>Meganyctiphanes</taxon>
    </lineage>
</organism>
<evidence type="ECO:0000313" key="3">
    <source>
        <dbReference type="EMBL" id="CAL4098822.1"/>
    </source>
</evidence>
<keyword evidence="1" id="KW-0880">Kelch repeat</keyword>
<dbReference type="InterPro" id="IPR006652">
    <property type="entry name" value="Kelch_1"/>
</dbReference>
<keyword evidence="4" id="KW-1185">Reference proteome</keyword>
<dbReference type="SUPFAM" id="SSF117281">
    <property type="entry name" value="Kelch motif"/>
    <property type="match status" value="1"/>
</dbReference>
<dbReference type="GO" id="GO:0003682">
    <property type="term" value="F:chromatin binding"/>
    <property type="evidence" value="ECO:0007669"/>
    <property type="project" value="InterPro"/>
</dbReference>
<dbReference type="InterPro" id="IPR011043">
    <property type="entry name" value="Gal_Oxase/kelch_b-propeller"/>
</dbReference>
<dbReference type="Proteomes" id="UP001497623">
    <property type="component" value="Unassembled WGS sequence"/>
</dbReference>
<dbReference type="SUPFAM" id="SSF50965">
    <property type="entry name" value="Galactose oxidase, central domain"/>
    <property type="match status" value="1"/>
</dbReference>
<comment type="caution">
    <text evidence="3">The sequence shown here is derived from an EMBL/GenBank/DDBJ whole genome shotgun (WGS) entry which is preliminary data.</text>
</comment>
<dbReference type="InterPro" id="IPR052637">
    <property type="entry name" value="KLHDC3-like"/>
</dbReference>
<gene>
    <name evidence="3" type="ORF">MNOR_LOCUS16334</name>
</gene>
<dbReference type="PANTHER" id="PTHR46461">
    <property type="entry name" value="KELCH DOMAIN-CONTAINING PROTEIN 3"/>
    <property type="match status" value="1"/>
</dbReference>
<reference evidence="3 4" key="1">
    <citation type="submission" date="2024-05" db="EMBL/GenBank/DDBJ databases">
        <authorList>
            <person name="Wallberg A."/>
        </authorList>
    </citation>
    <scope>NUCLEOTIDE SEQUENCE [LARGE SCALE GENOMIC DNA]</scope>
</reference>
<dbReference type="AlphaFoldDB" id="A0AAV2QUS7"/>
<feature type="region of interest" description="Disordered" evidence="2">
    <location>
        <begin position="29"/>
        <end position="54"/>
    </location>
</feature>
<name>A0AAV2QUS7_MEGNR</name>
<evidence type="ECO:0000313" key="4">
    <source>
        <dbReference type="Proteomes" id="UP001497623"/>
    </source>
</evidence>
<proteinExistence type="predicted"/>
<accession>A0AAV2QUS7</accession>
<sequence>DIQEVLIIIFNSIMETETDSSDPITLQISMQPRKQRNDPVEDKADNNANKNGPQLTKLEMQYPVLPVQYTLEQWSPQNPAGQKTYDSVFLRNLRYTQHSLKKPLNLPDFFFIYDEVQTGYVVMEEVNPLTELFSRLSGKDVIDEVVEEPCELQQPTKFAWQKVQNEGPQHFGHAIVTVNNKIYLLGGRGTDSRSIEIQTYNEDTAIWNLLLNDQDPEEIPFNRWEMSVVPYEHLLFLWGGGNYTKNCNLIYCYDTNNNNWFKPKINSSQPLAGWGHSACIINNALYIFSGTNRNSKAVGLRILDLHKMAWHNSFGIIGDAPGPRWSHTAVGIEDVMYVWGGRDASGADCTTDLYSLDTTTKEWSVVETTGDIPQPRRGHSAAVYKQRMYIFGGYSVDEDKNINDIHCFDPVRLHWERIEAEGEAPSPRDQHVCTVIGNRLLIQGGQSYDAVEDDFVVCKDTWMLQML</sequence>
<dbReference type="EMBL" id="CAXKWB010010662">
    <property type="protein sequence ID" value="CAL4098822.1"/>
    <property type="molecule type" value="Genomic_DNA"/>
</dbReference>
<feature type="compositionally biased region" description="Basic and acidic residues" evidence="2">
    <location>
        <begin position="35"/>
        <end position="45"/>
    </location>
</feature>
<evidence type="ECO:0000256" key="2">
    <source>
        <dbReference type="SAM" id="MobiDB-lite"/>
    </source>
</evidence>
<dbReference type="GO" id="GO:0005737">
    <property type="term" value="C:cytoplasm"/>
    <property type="evidence" value="ECO:0007669"/>
    <property type="project" value="TreeGrafter"/>
</dbReference>
<dbReference type="PANTHER" id="PTHR46461:SF1">
    <property type="entry name" value="KELCH DOMAIN-CONTAINING PROTEIN 3"/>
    <property type="match status" value="1"/>
</dbReference>
<dbReference type="SMART" id="SM00612">
    <property type="entry name" value="Kelch"/>
    <property type="match status" value="2"/>
</dbReference>
<protein>
    <submittedName>
        <fullName evidence="3">Uncharacterized protein</fullName>
    </submittedName>
</protein>
<dbReference type="Gene3D" id="2.120.10.80">
    <property type="entry name" value="Kelch-type beta propeller"/>
    <property type="match status" value="2"/>
</dbReference>
<feature type="non-terminal residue" evidence="3">
    <location>
        <position position="1"/>
    </location>
</feature>
<dbReference type="InterPro" id="IPR015915">
    <property type="entry name" value="Kelch-typ_b-propeller"/>
</dbReference>